<evidence type="ECO:0000313" key="1">
    <source>
        <dbReference type="EMBL" id="GGN15155.1"/>
    </source>
</evidence>
<dbReference type="Gene3D" id="2.40.160.20">
    <property type="match status" value="1"/>
</dbReference>
<name>A0ABQ2IMW0_9BACT</name>
<accession>A0ABQ2IMW0</accession>
<organism evidence="1 2">
    <name type="scientific">Dyadobacter beijingensis</name>
    <dbReference type="NCBI Taxonomy" id="365489"/>
    <lineage>
        <taxon>Bacteria</taxon>
        <taxon>Pseudomonadati</taxon>
        <taxon>Bacteroidota</taxon>
        <taxon>Cytophagia</taxon>
        <taxon>Cytophagales</taxon>
        <taxon>Spirosomataceae</taxon>
        <taxon>Dyadobacter</taxon>
    </lineage>
</organism>
<gene>
    <name evidence="1" type="ORF">GCM10010967_59730</name>
</gene>
<comment type="caution">
    <text evidence="1">The sequence shown here is derived from an EMBL/GenBank/DDBJ whole genome shotgun (WGS) entry which is preliminary data.</text>
</comment>
<evidence type="ECO:0008006" key="3">
    <source>
        <dbReference type="Google" id="ProtNLM"/>
    </source>
</evidence>
<dbReference type="InterPro" id="IPR011250">
    <property type="entry name" value="OMP/PagP_B-barrel"/>
</dbReference>
<reference evidence="2" key="1">
    <citation type="journal article" date="2019" name="Int. J. Syst. Evol. Microbiol.">
        <title>The Global Catalogue of Microorganisms (GCM) 10K type strain sequencing project: providing services to taxonomists for standard genome sequencing and annotation.</title>
        <authorList>
            <consortium name="The Broad Institute Genomics Platform"/>
            <consortium name="The Broad Institute Genome Sequencing Center for Infectious Disease"/>
            <person name="Wu L."/>
            <person name="Ma J."/>
        </authorList>
    </citation>
    <scope>NUCLEOTIDE SEQUENCE [LARGE SCALE GENOMIC DNA]</scope>
    <source>
        <strain evidence="2">CGMCC 1.6375</strain>
    </source>
</reference>
<dbReference type="SUPFAM" id="SSF56925">
    <property type="entry name" value="OMPA-like"/>
    <property type="match status" value="1"/>
</dbReference>
<evidence type="ECO:0000313" key="2">
    <source>
        <dbReference type="Proteomes" id="UP000632339"/>
    </source>
</evidence>
<dbReference type="Proteomes" id="UP000632339">
    <property type="component" value="Unassembled WGS sequence"/>
</dbReference>
<sequence length="255" mass="28963">MFFYLQVLSMKTVISLLIVLICSAYTRAFAQFNFDLEGGLILGTSYNKVQIPSGTGTRVNLPEQLDLDRSAFYRIRAGYRIGNRHNISALFAPLTIHYRGALLQNTNFNNNNFLPGQPLNVDYRFNSYRLTYRYDFFANGKWRVGAGLTAKVRDADIRFKSEYADTHYDNLGFVPLINFYASWKPAYHWSVIVEGDALAAKQGRAEDIFGGIAYNFNNTLGIKLGYRMLEGGADNDKIYNFNWINYASVGVLISL</sequence>
<proteinExistence type="predicted"/>
<keyword evidence="2" id="KW-1185">Reference proteome</keyword>
<dbReference type="EMBL" id="BMLI01000006">
    <property type="protein sequence ID" value="GGN15155.1"/>
    <property type="molecule type" value="Genomic_DNA"/>
</dbReference>
<protein>
    <recommendedName>
        <fullName evidence="3">Outer membrane protein beta-barrel domain-containing protein</fullName>
    </recommendedName>
</protein>